<dbReference type="Pfam" id="PF01648">
    <property type="entry name" value="ACPS"/>
    <property type="match status" value="1"/>
</dbReference>
<evidence type="ECO:0000256" key="5">
    <source>
        <dbReference type="ARBA" id="ARBA00022842"/>
    </source>
</evidence>
<gene>
    <name evidence="8 10" type="primary">acpS</name>
    <name evidence="10" type="ORF">VA596_01975</name>
</gene>
<comment type="function">
    <text evidence="8">Transfers the 4'-phosphopantetheine moiety from coenzyme A to a Ser of acyl-carrier-protein.</text>
</comment>
<protein>
    <recommendedName>
        <fullName evidence="8">Holo-[acyl-carrier-protein] synthase</fullName>
        <shortName evidence="8">Holo-ACP synthase</shortName>
        <ecNumber evidence="8">2.7.8.7</ecNumber>
    </recommendedName>
    <alternativeName>
        <fullName evidence="8">4'-phosphopantetheinyl transferase AcpS</fullName>
    </alternativeName>
</protein>
<dbReference type="InterPro" id="IPR008278">
    <property type="entry name" value="4-PPantetheinyl_Trfase_dom"/>
</dbReference>
<dbReference type="NCBIfam" id="TIGR00556">
    <property type="entry name" value="pantethn_trn"/>
    <property type="match status" value="1"/>
</dbReference>
<comment type="catalytic activity">
    <reaction evidence="8">
        <text>apo-[ACP] + CoA = holo-[ACP] + adenosine 3',5'-bisphosphate + H(+)</text>
        <dbReference type="Rhea" id="RHEA:12068"/>
        <dbReference type="Rhea" id="RHEA-COMP:9685"/>
        <dbReference type="Rhea" id="RHEA-COMP:9690"/>
        <dbReference type="ChEBI" id="CHEBI:15378"/>
        <dbReference type="ChEBI" id="CHEBI:29999"/>
        <dbReference type="ChEBI" id="CHEBI:57287"/>
        <dbReference type="ChEBI" id="CHEBI:58343"/>
        <dbReference type="ChEBI" id="CHEBI:64479"/>
        <dbReference type="EC" id="2.7.8.7"/>
    </reaction>
</comment>
<feature type="binding site" evidence="8">
    <location>
        <position position="10"/>
    </location>
    <ligand>
        <name>Mg(2+)</name>
        <dbReference type="ChEBI" id="CHEBI:18420"/>
    </ligand>
</feature>
<keyword evidence="8" id="KW-0963">Cytoplasm</keyword>
<comment type="caution">
    <text evidence="10">The sequence shown here is derived from an EMBL/GenBank/DDBJ whole genome shotgun (WGS) entry which is preliminary data.</text>
</comment>
<accession>A0ABU5QWJ2</accession>
<evidence type="ECO:0000256" key="8">
    <source>
        <dbReference type="HAMAP-Rule" id="MF_00101"/>
    </source>
</evidence>
<keyword evidence="11" id="KW-1185">Reference proteome</keyword>
<feature type="binding site" evidence="8">
    <location>
        <position position="56"/>
    </location>
    <ligand>
        <name>Mg(2+)</name>
        <dbReference type="ChEBI" id="CHEBI:18420"/>
    </ligand>
</feature>
<evidence type="ECO:0000256" key="2">
    <source>
        <dbReference type="ARBA" id="ARBA00022679"/>
    </source>
</evidence>
<comment type="similarity">
    <text evidence="8">Belongs to the P-Pant transferase superfamily. AcpS family.</text>
</comment>
<comment type="subcellular location">
    <subcellularLocation>
        <location evidence="8">Cytoplasm</location>
    </subcellularLocation>
</comment>
<evidence type="ECO:0000256" key="3">
    <source>
        <dbReference type="ARBA" id="ARBA00022723"/>
    </source>
</evidence>
<keyword evidence="7 8" id="KW-0275">Fatty acid biosynthesis</keyword>
<keyword evidence="4 8" id="KW-0276">Fatty acid metabolism</keyword>
<dbReference type="Gene3D" id="3.90.470.20">
    <property type="entry name" value="4'-phosphopantetheinyl transferase domain"/>
    <property type="match status" value="1"/>
</dbReference>
<dbReference type="NCBIfam" id="TIGR00516">
    <property type="entry name" value="acpS"/>
    <property type="match status" value="1"/>
</dbReference>
<comment type="cofactor">
    <cofactor evidence="8">
        <name>Mg(2+)</name>
        <dbReference type="ChEBI" id="CHEBI:18420"/>
    </cofactor>
</comment>
<dbReference type="InterPro" id="IPR037143">
    <property type="entry name" value="4-PPantetheinyl_Trfase_dom_sf"/>
</dbReference>
<dbReference type="Proteomes" id="UP001304298">
    <property type="component" value="Unassembled WGS sequence"/>
</dbReference>
<evidence type="ECO:0000256" key="7">
    <source>
        <dbReference type="ARBA" id="ARBA00023160"/>
    </source>
</evidence>
<name>A0ABU5QWJ2_9PSEU</name>
<sequence>MTALLRSGVDLVDVLRVADLVTAGGAGFVDNVWTTAEQDYCGQRAEQLAGRWAAKEAAMKALGVGFPDVSFLDIEVFGETGKAPLLRLRGAAAATAGTLGLTTWSVSISHERDLAVAFVIATGTMEP</sequence>
<evidence type="ECO:0000256" key="1">
    <source>
        <dbReference type="ARBA" id="ARBA00022516"/>
    </source>
</evidence>
<keyword evidence="2 8" id="KW-0808">Transferase</keyword>
<reference evidence="10 11" key="1">
    <citation type="submission" date="2023-12" db="EMBL/GenBank/DDBJ databases">
        <title>Amycolatopsis sp. V23-08.</title>
        <authorList>
            <person name="Somphong A."/>
        </authorList>
    </citation>
    <scope>NUCLEOTIDE SEQUENCE [LARGE SCALE GENOMIC DNA]</scope>
    <source>
        <strain evidence="10 11">V23-08</strain>
    </source>
</reference>
<proteinExistence type="inferred from homology"/>
<dbReference type="EC" id="2.7.8.7" evidence="8"/>
<keyword evidence="6 8" id="KW-0443">Lipid metabolism</keyword>
<organism evidence="10 11">
    <name type="scientific">Amycolatopsis heterodermiae</name>
    <dbReference type="NCBI Taxonomy" id="3110235"/>
    <lineage>
        <taxon>Bacteria</taxon>
        <taxon>Bacillati</taxon>
        <taxon>Actinomycetota</taxon>
        <taxon>Actinomycetes</taxon>
        <taxon>Pseudonocardiales</taxon>
        <taxon>Pseudonocardiaceae</taxon>
        <taxon>Amycolatopsis</taxon>
    </lineage>
</organism>
<dbReference type="HAMAP" id="MF_00101">
    <property type="entry name" value="AcpS"/>
    <property type="match status" value="1"/>
</dbReference>
<keyword evidence="5 8" id="KW-0460">Magnesium</keyword>
<evidence type="ECO:0000256" key="6">
    <source>
        <dbReference type="ARBA" id="ARBA00023098"/>
    </source>
</evidence>
<dbReference type="InterPro" id="IPR002582">
    <property type="entry name" value="ACPS"/>
</dbReference>
<dbReference type="RefSeq" id="WP_323322972.1">
    <property type="nucleotide sequence ID" value="NZ_JAYFSI010000001.1"/>
</dbReference>
<keyword evidence="1 8" id="KW-0444">Lipid biosynthesis</keyword>
<evidence type="ECO:0000313" key="11">
    <source>
        <dbReference type="Proteomes" id="UP001304298"/>
    </source>
</evidence>
<dbReference type="InterPro" id="IPR004568">
    <property type="entry name" value="Ppantetheine-prot_Trfase_dom"/>
</dbReference>
<dbReference type="GO" id="GO:0008897">
    <property type="term" value="F:holo-[acyl-carrier-protein] synthase activity"/>
    <property type="evidence" value="ECO:0007669"/>
    <property type="project" value="UniProtKB-EC"/>
</dbReference>
<evidence type="ECO:0000259" key="9">
    <source>
        <dbReference type="Pfam" id="PF01648"/>
    </source>
</evidence>
<evidence type="ECO:0000313" key="10">
    <source>
        <dbReference type="EMBL" id="MEA5358290.1"/>
    </source>
</evidence>
<dbReference type="SUPFAM" id="SSF56214">
    <property type="entry name" value="4'-phosphopantetheinyl transferase"/>
    <property type="match status" value="1"/>
</dbReference>
<keyword evidence="3 8" id="KW-0479">Metal-binding</keyword>
<dbReference type="EMBL" id="JAYFSI010000001">
    <property type="protein sequence ID" value="MEA5358290.1"/>
    <property type="molecule type" value="Genomic_DNA"/>
</dbReference>
<feature type="domain" description="4'-phosphopantetheinyl transferase" evidence="9">
    <location>
        <begin position="8"/>
        <end position="117"/>
    </location>
</feature>
<evidence type="ECO:0000256" key="4">
    <source>
        <dbReference type="ARBA" id="ARBA00022832"/>
    </source>
</evidence>